<dbReference type="PANTHER" id="PTHR35746">
    <property type="entry name" value="PENTATRICOPEPTIDE REPEAT (PPR) SUPERFAMILY PROTEIN"/>
    <property type="match status" value="1"/>
</dbReference>
<organism evidence="2 3">
    <name type="scientific">Salvia divinorum</name>
    <name type="common">Maria pastora</name>
    <name type="synonym">Diviner's sage</name>
    <dbReference type="NCBI Taxonomy" id="28513"/>
    <lineage>
        <taxon>Eukaryota</taxon>
        <taxon>Viridiplantae</taxon>
        <taxon>Streptophyta</taxon>
        <taxon>Embryophyta</taxon>
        <taxon>Tracheophyta</taxon>
        <taxon>Spermatophyta</taxon>
        <taxon>Magnoliopsida</taxon>
        <taxon>eudicotyledons</taxon>
        <taxon>Gunneridae</taxon>
        <taxon>Pentapetalae</taxon>
        <taxon>asterids</taxon>
        <taxon>lamiids</taxon>
        <taxon>Lamiales</taxon>
        <taxon>Lamiaceae</taxon>
        <taxon>Nepetoideae</taxon>
        <taxon>Mentheae</taxon>
        <taxon>Salviinae</taxon>
        <taxon>Salvia</taxon>
        <taxon>Salvia subgen. Calosphace</taxon>
    </lineage>
</organism>
<dbReference type="PANTHER" id="PTHR35746:SF1">
    <property type="entry name" value="PENTATRICOPEPTIDE REPEAT (PPR) SUPERFAMILY PROTEIN"/>
    <property type="match status" value="1"/>
</dbReference>
<name>A0ABD1GMF5_SALDI</name>
<gene>
    <name evidence="2" type="ORF">AAHA92_22052</name>
</gene>
<reference evidence="2 3" key="1">
    <citation type="submission" date="2024-06" db="EMBL/GenBank/DDBJ databases">
        <title>A chromosome level genome sequence of Diviner's sage (Salvia divinorum).</title>
        <authorList>
            <person name="Ford S.A."/>
            <person name="Ro D.-K."/>
            <person name="Ness R.W."/>
            <person name="Phillips M.A."/>
        </authorList>
    </citation>
    <scope>NUCLEOTIDE SEQUENCE [LARGE SCALE GENOMIC DNA]</scope>
    <source>
        <strain evidence="2">SAF-2024a</strain>
        <tissue evidence="2">Leaf</tissue>
    </source>
</reference>
<feature type="compositionally biased region" description="Basic and acidic residues" evidence="1">
    <location>
        <begin position="429"/>
        <end position="442"/>
    </location>
</feature>
<keyword evidence="3" id="KW-1185">Reference proteome</keyword>
<proteinExistence type="predicted"/>
<evidence type="ECO:0000256" key="1">
    <source>
        <dbReference type="SAM" id="MobiDB-lite"/>
    </source>
</evidence>
<evidence type="ECO:0000313" key="3">
    <source>
        <dbReference type="Proteomes" id="UP001567538"/>
    </source>
</evidence>
<comment type="caution">
    <text evidence="2">The sequence shown here is derived from an EMBL/GenBank/DDBJ whole genome shotgun (WGS) entry which is preliminary data.</text>
</comment>
<protein>
    <submittedName>
        <fullName evidence="2">Uncharacterized protein</fullName>
    </submittedName>
</protein>
<sequence>MPLQIPTDLPSSCLAVGNAKSLQDLTEKNSSSLEFKLKDDGFENFIEGDGSSGADSEVNEISYKSSSVGLPVLLVISQLQNNAHVAMNVVDVERLDVAQTVIKVEDGNAVLVSGSEANKQGDQSSFKNFFVEHPVPPVASELQNNVHVAMKVVVVDPVYVLETVSELEDVNVVLVSADTPKHSISTESTPPLSDSVLLRESTAKDCTSVGENYKASESIANTEVTAEDYETNVESREIFESPTPSVQGAFPTSTCLNEECFGSSGDLVASLSDVEDLHRTSDTVDDTTVTIVEDVTRVNAKSMNTEDECKPIKKMDDASVVDISSSVTSRSDNLEVKCGLVVSDTLEINSQKHKIHSNKSDTFEHPSFMTLVQTGSEGDQVTAAQNNQQPKSDDLEADWFSSLTNIVHESKVEAETKDHKVGVVASETHTTKDQDTNKHVEEWNSPARYSTEIKKEKKGRS</sequence>
<feature type="region of interest" description="Disordered" evidence="1">
    <location>
        <begin position="427"/>
        <end position="461"/>
    </location>
</feature>
<dbReference type="AlphaFoldDB" id="A0ABD1GMF5"/>
<accession>A0ABD1GMF5</accession>
<dbReference type="Proteomes" id="UP001567538">
    <property type="component" value="Unassembled WGS sequence"/>
</dbReference>
<evidence type="ECO:0000313" key="2">
    <source>
        <dbReference type="EMBL" id="KAL1545310.1"/>
    </source>
</evidence>
<dbReference type="EMBL" id="JBEAFC010000008">
    <property type="protein sequence ID" value="KAL1545310.1"/>
    <property type="molecule type" value="Genomic_DNA"/>
</dbReference>